<proteinExistence type="predicted"/>
<dbReference type="Pfam" id="PF10134">
    <property type="entry name" value="RPA"/>
    <property type="match status" value="1"/>
</dbReference>
<dbReference type="InterPro" id="IPR018777">
    <property type="entry name" value="Replication_initiator_prot_A"/>
</dbReference>
<evidence type="ECO:0000313" key="3">
    <source>
        <dbReference type="Proteomes" id="UP000053676"/>
    </source>
</evidence>
<evidence type="ECO:0000313" key="2">
    <source>
        <dbReference type="EMBL" id="ETN82118.1"/>
    </source>
</evidence>
<accession>W2TJZ1</accession>
<name>W2TJZ1_NECAM</name>
<evidence type="ECO:0008006" key="4">
    <source>
        <dbReference type="Google" id="ProtNLM"/>
    </source>
</evidence>
<dbReference type="AlphaFoldDB" id="W2TJZ1"/>
<keyword evidence="3" id="KW-1185">Reference proteome</keyword>
<feature type="region of interest" description="Disordered" evidence="1">
    <location>
        <begin position="44"/>
        <end position="67"/>
    </location>
</feature>
<dbReference type="EMBL" id="KI658565">
    <property type="protein sequence ID" value="ETN82118.1"/>
    <property type="molecule type" value="Genomic_DNA"/>
</dbReference>
<sequence length="341" mass="39750">MRKFITSLLLKLVGKINGKTQDFYALPEKIEIQEEAAESFEIIQTVKPREPKTKKPKPPRLPELSPQERAARDITEMMEVPFLALSKNRKDPIIYEKHDGANMIRVKVSRHTGHFLASIYDWDIVLFVAGKMQEILNKGSDIPPRTMTIPRHEILKALRKHDGKKEEKDLRAALRRLQLTGIETTIRNEDGRYDAGFGFLESWGYTKRKDIKEIHITLSQWLYDGICVKGALLMVDSDYFSITSALKRFLYRTARKHVGGQDKPWEFLIETLHEKSGSERDFRFFKRDLKQVILQNDIPGYDLKWIERNKKAFVSFKNLRKLPLLTKVNEKSQQDGILLQK</sequence>
<evidence type="ECO:0000256" key="1">
    <source>
        <dbReference type="SAM" id="MobiDB-lite"/>
    </source>
</evidence>
<protein>
    <recommendedName>
        <fullName evidence="4">Replication initiator protein A</fullName>
    </recommendedName>
</protein>
<gene>
    <name evidence="2" type="ORF">NECAME_17789</name>
</gene>
<reference evidence="3" key="1">
    <citation type="journal article" date="2014" name="Nat. Genet.">
        <title>Genome of the human hookworm Necator americanus.</title>
        <authorList>
            <person name="Tang Y.T."/>
            <person name="Gao X."/>
            <person name="Rosa B.A."/>
            <person name="Abubucker S."/>
            <person name="Hallsworth-Pepin K."/>
            <person name="Martin J."/>
            <person name="Tyagi R."/>
            <person name="Heizer E."/>
            <person name="Zhang X."/>
            <person name="Bhonagiri-Palsikar V."/>
            <person name="Minx P."/>
            <person name="Warren W.C."/>
            <person name="Wang Q."/>
            <person name="Zhan B."/>
            <person name="Hotez P.J."/>
            <person name="Sternberg P.W."/>
            <person name="Dougall A."/>
            <person name="Gaze S.T."/>
            <person name="Mulvenna J."/>
            <person name="Sotillo J."/>
            <person name="Ranganathan S."/>
            <person name="Rabelo E.M."/>
            <person name="Wilson R.K."/>
            <person name="Felgner P.L."/>
            <person name="Bethony J."/>
            <person name="Hawdon J.M."/>
            <person name="Gasser R.B."/>
            <person name="Loukas A."/>
            <person name="Mitreva M."/>
        </authorList>
    </citation>
    <scope>NUCLEOTIDE SEQUENCE [LARGE SCALE GENOMIC DNA]</scope>
</reference>
<organism evidence="2 3">
    <name type="scientific">Necator americanus</name>
    <name type="common">Human hookworm</name>
    <dbReference type="NCBI Taxonomy" id="51031"/>
    <lineage>
        <taxon>Eukaryota</taxon>
        <taxon>Metazoa</taxon>
        <taxon>Ecdysozoa</taxon>
        <taxon>Nematoda</taxon>
        <taxon>Chromadorea</taxon>
        <taxon>Rhabditida</taxon>
        <taxon>Rhabditina</taxon>
        <taxon>Rhabditomorpha</taxon>
        <taxon>Strongyloidea</taxon>
        <taxon>Ancylostomatidae</taxon>
        <taxon>Bunostominae</taxon>
        <taxon>Necator</taxon>
    </lineage>
</organism>
<dbReference type="OMA" id="PDWFYRA"/>
<dbReference type="KEGG" id="nai:NECAME_17789"/>
<dbReference type="Proteomes" id="UP000053676">
    <property type="component" value="Unassembled WGS sequence"/>
</dbReference>